<comment type="cofactor">
    <cofactor evidence="1">
        <name>Fe cation</name>
        <dbReference type="ChEBI" id="CHEBI:24875"/>
    </cofactor>
</comment>
<organism evidence="8 9">
    <name type="scientific">Hyphococcus aureus</name>
    <dbReference type="NCBI Taxonomy" id="2666033"/>
    <lineage>
        <taxon>Bacteria</taxon>
        <taxon>Pseudomonadati</taxon>
        <taxon>Pseudomonadota</taxon>
        <taxon>Alphaproteobacteria</taxon>
        <taxon>Parvularculales</taxon>
        <taxon>Parvularculaceae</taxon>
        <taxon>Hyphococcus</taxon>
    </lineage>
</organism>
<evidence type="ECO:0000256" key="5">
    <source>
        <dbReference type="ARBA" id="ARBA00023004"/>
    </source>
</evidence>
<evidence type="ECO:0000256" key="3">
    <source>
        <dbReference type="ARBA" id="ARBA00022723"/>
    </source>
</evidence>
<dbReference type="Gene3D" id="3.90.380.10">
    <property type="entry name" value="Naphthalene 1,2-dioxygenase Alpha Subunit, Chain A, domain 1"/>
    <property type="match status" value="1"/>
</dbReference>
<reference evidence="8 9" key="1">
    <citation type="submission" date="2024-09" db="EMBL/GenBank/DDBJ databases">
        <authorList>
            <person name="Zhang Z.-H."/>
        </authorList>
    </citation>
    <scope>NUCLEOTIDE SEQUENCE [LARGE SCALE GENOMIC DNA]</scope>
    <source>
        <strain evidence="8 9">HHTR114</strain>
    </source>
</reference>
<dbReference type="Pfam" id="PF00848">
    <property type="entry name" value="Ring_hydroxyl_A"/>
    <property type="match status" value="1"/>
</dbReference>
<dbReference type="InterPro" id="IPR017941">
    <property type="entry name" value="Rieske_2Fe-2S"/>
</dbReference>
<dbReference type="PRINTS" id="PR00090">
    <property type="entry name" value="RNGDIOXGNASE"/>
</dbReference>
<evidence type="ECO:0000256" key="6">
    <source>
        <dbReference type="ARBA" id="ARBA00023014"/>
    </source>
</evidence>
<evidence type="ECO:0000256" key="1">
    <source>
        <dbReference type="ARBA" id="ARBA00001962"/>
    </source>
</evidence>
<dbReference type="Proteomes" id="UP001596116">
    <property type="component" value="Unassembled WGS sequence"/>
</dbReference>
<evidence type="ECO:0000259" key="7">
    <source>
        <dbReference type="PROSITE" id="PS51296"/>
    </source>
</evidence>
<dbReference type="PROSITE" id="PS51296">
    <property type="entry name" value="RIESKE"/>
    <property type="match status" value="1"/>
</dbReference>
<keyword evidence="2" id="KW-0001">2Fe-2S</keyword>
<dbReference type="InterPro" id="IPR001663">
    <property type="entry name" value="Rng_hydr_dOase-A"/>
</dbReference>
<proteinExistence type="predicted"/>
<evidence type="ECO:0000256" key="2">
    <source>
        <dbReference type="ARBA" id="ARBA00022714"/>
    </source>
</evidence>
<dbReference type="CDD" id="cd08882">
    <property type="entry name" value="RHO_alpha_C_MupW-like"/>
    <property type="match status" value="1"/>
</dbReference>
<dbReference type="InterPro" id="IPR036922">
    <property type="entry name" value="Rieske_2Fe-2S_sf"/>
</dbReference>
<dbReference type="CDD" id="cd03469">
    <property type="entry name" value="Rieske_RO_Alpha_N"/>
    <property type="match status" value="1"/>
</dbReference>
<evidence type="ECO:0000313" key="9">
    <source>
        <dbReference type="Proteomes" id="UP001596116"/>
    </source>
</evidence>
<dbReference type="SUPFAM" id="SSF50022">
    <property type="entry name" value="ISP domain"/>
    <property type="match status" value="1"/>
</dbReference>
<sequence>MVELLKASHEVKREVIGNGAPEENSSVMLDVERYISPSFADKEWQAVFAKTWQFACRVDHVANPGDFYILELGRESIIVSHGADGAIRAFFNVCRHRNNMLVRNKRSGNAASFSCSYHMWEWKNTGDLKKIPDRETFPGLPDDCALKLNELKCDSWGGFVFVCMDPKAPPLLEFLHPLPAMLDRYEPERMTVMQDMTVEWDCNWKVGVDAFNETYHVAATHPQLLSVIDDYNVRIECYERHSFFAVPYGVPSPRLGDRNRIPKLLAQYMDPREAVLDGTGKAAGSDDELLSACAVDPSEFKGTADDVRKAVQLKKREQQDQFPFLPYRNLSDAELTDDLHVMCFPNTQFNVFAENFLIFRHRPHPDDVNKSFYDVIYLSHVPEGKKPPLPEYTFSKASETDLGLALNQDASNVWSVQRGMQSQSTDGVYLSELEARIRHFHKVLDRHMAEALHSGGK</sequence>
<gene>
    <name evidence="8" type="ORF">ACFMB1_08645</name>
</gene>
<keyword evidence="6" id="KW-0411">Iron-sulfur</keyword>
<dbReference type="PANTHER" id="PTHR43756:SF5">
    <property type="entry name" value="CHOLINE MONOOXYGENASE, CHLOROPLASTIC"/>
    <property type="match status" value="1"/>
</dbReference>
<dbReference type="Gene3D" id="2.102.10.10">
    <property type="entry name" value="Rieske [2Fe-2S] iron-sulphur domain"/>
    <property type="match status" value="1"/>
</dbReference>
<dbReference type="InterPro" id="IPR015879">
    <property type="entry name" value="Ring_hydroxy_dOase_asu_C_dom"/>
</dbReference>
<dbReference type="PANTHER" id="PTHR43756">
    <property type="entry name" value="CHOLINE MONOOXYGENASE, CHLOROPLASTIC"/>
    <property type="match status" value="1"/>
</dbReference>
<protein>
    <submittedName>
        <fullName evidence="8">SRPBCC family protein</fullName>
    </submittedName>
</protein>
<comment type="caution">
    <text evidence="8">The sequence shown here is derived from an EMBL/GenBank/DDBJ whole genome shotgun (WGS) entry which is preliminary data.</text>
</comment>
<dbReference type="Pfam" id="PF00355">
    <property type="entry name" value="Rieske"/>
    <property type="match status" value="1"/>
</dbReference>
<keyword evidence="3" id="KW-0479">Metal-binding</keyword>
<feature type="domain" description="Rieske" evidence="7">
    <location>
        <begin position="52"/>
        <end position="162"/>
    </location>
</feature>
<evidence type="ECO:0000256" key="4">
    <source>
        <dbReference type="ARBA" id="ARBA00023002"/>
    </source>
</evidence>
<dbReference type="EMBL" id="JBHPON010000001">
    <property type="protein sequence ID" value="MFC6035607.1"/>
    <property type="molecule type" value="Genomic_DNA"/>
</dbReference>
<dbReference type="SUPFAM" id="SSF55961">
    <property type="entry name" value="Bet v1-like"/>
    <property type="match status" value="1"/>
</dbReference>
<keyword evidence="4" id="KW-0560">Oxidoreductase</keyword>
<accession>A0ABW1KYE7</accession>
<keyword evidence="9" id="KW-1185">Reference proteome</keyword>
<keyword evidence="5" id="KW-0408">Iron</keyword>
<evidence type="ECO:0000313" key="8">
    <source>
        <dbReference type="EMBL" id="MFC6035607.1"/>
    </source>
</evidence>
<dbReference type="RefSeq" id="WP_379878978.1">
    <property type="nucleotide sequence ID" value="NZ_JBHPON010000001.1"/>
</dbReference>
<name>A0ABW1KYE7_9PROT</name>